<dbReference type="InterPro" id="IPR050766">
    <property type="entry name" value="Bact_Lucif_Oxidored"/>
</dbReference>
<dbReference type="GO" id="GO:0016705">
    <property type="term" value="F:oxidoreductase activity, acting on paired donors, with incorporation or reduction of molecular oxygen"/>
    <property type="evidence" value="ECO:0007669"/>
    <property type="project" value="InterPro"/>
</dbReference>
<evidence type="ECO:0000313" key="4">
    <source>
        <dbReference type="EMBL" id="OBG08401.1"/>
    </source>
</evidence>
<keyword evidence="2" id="KW-0503">Monooxygenase</keyword>
<comment type="caution">
    <text evidence="4">The sequence shown here is derived from an EMBL/GenBank/DDBJ whole genome shotgun (WGS) entry which is preliminary data.</text>
</comment>
<gene>
    <name evidence="4" type="ORF">A5771_03800</name>
</gene>
<dbReference type="OrthoDB" id="3209103at2"/>
<organism evidence="4 5">
    <name type="scientific">Mycolicibacter sinensis (strain JDM601)</name>
    <name type="common">Mycobacterium sinense</name>
    <dbReference type="NCBI Taxonomy" id="875328"/>
    <lineage>
        <taxon>Bacteria</taxon>
        <taxon>Bacillati</taxon>
        <taxon>Actinomycetota</taxon>
        <taxon>Actinomycetes</taxon>
        <taxon>Mycobacteriales</taxon>
        <taxon>Mycobacteriaceae</taxon>
        <taxon>Mycolicibacter</taxon>
    </lineage>
</organism>
<dbReference type="Proteomes" id="UP000093985">
    <property type="component" value="Unassembled WGS sequence"/>
</dbReference>
<name>A0A1A2EMW9_MYCSD</name>
<evidence type="ECO:0000259" key="3">
    <source>
        <dbReference type="Pfam" id="PF00296"/>
    </source>
</evidence>
<dbReference type="PANTHER" id="PTHR30137:SF8">
    <property type="entry name" value="BLR5498 PROTEIN"/>
    <property type="match status" value="1"/>
</dbReference>
<protein>
    <submittedName>
        <fullName evidence="4">Luciferase</fullName>
    </submittedName>
</protein>
<dbReference type="InterPro" id="IPR036661">
    <property type="entry name" value="Luciferase-like_sf"/>
</dbReference>
<dbReference type="GO" id="GO:0005829">
    <property type="term" value="C:cytosol"/>
    <property type="evidence" value="ECO:0007669"/>
    <property type="project" value="TreeGrafter"/>
</dbReference>
<dbReference type="Gene3D" id="3.20.20.30">
    <property type="entry name" value="Luciferase-like domain"/>
    <property type="match status" value="1"/>
</dbReference>
<dbReference type="PANTHER" id="PTHR30137">
    <property type="entry name" value="LUCIFERASE-LIKE MONOOXYGENASE"/>
    <property type="match status" value="1"/>
</dbReference>
<accession>A0A1A2EMW9</accession>
<dbReference type="Pfam" id="PF00296">
    <property type="entry name" value="Bac_luciferase"/>
    <property type="match status" value="1"/>
</dbReference>
<evidence type="ECO:0000256" key="1">
    <source>
        <dbReference type="ARBA" id="ARBA00023002"/>
    </source>
</evidence>
<dbReference type="InterPro" id="IPR011251">
    <property type="entry name" value="Luciferase-like_dom"/>
</dbReference>
<dbReference type="AlphaFoldDB" id="A0A1A2EMW9"/>
<proteinExistence type="predicted"/>
<evidence type="ECO:0000256" key="2">
    <source>
        <dbReference type="ARBA" id="ARBA00023033"/>
    </source>
</evidence>
<evidence type="ECO:0000313" key="5">
    <source>
        <dbReference type="Proteomes" id="UP000093985"/>
    </source>
</evidence>
<dbReference type="GO" id="GO:0004497">
    <property type="term" value="F:monooxygenase activity"/>
    <property type="evidence" value="ECO:0007669"/>
    <property type="project" value="UniProtKB-KW"/>
</dbReference>
<sequence length="328" mass="35058">MFTLRFDMRAPASGTPSSELYGAAIDMCAWAETRGAVAAVLSEHHGTEDGHLPSPLLLATAIAARTEALTIMLAAVVLPFWDPVRLAEDISVLDILSNGRVAYAFGLGHRAEEYEHFGIDMRARGRLADDKLELLLRLLRGEPVQYQGRRIHVTPTCVTPGGPHMMVAGGSPAAARRAARHGLGFLAQANPAGLKDLYESQCREHGHEPGPAQFPEPDAPTTVFIADDVDKAWGELGPYLLHDAVTAAGYRHGDESVASISRAASVTELREAPGPYRIFTIGEAVEQLRSGRSLPLLPLCGGLPPTLAWPYLEHAVAAVGRANSEGNA</sequence>
<dbReference type="SUPFAM" id="SSF51679">
    <property type="entry name" value="Bacterial luciferase-like"/>
    <property type="match status" value="1"/>
</dbReference>
<dbReference type="RefSeq" id="WP_064854156.1">
    <property type="nucleotide sequence ID" value="NZ_LZIM01000033.1"/>
</dbReference>
<keyword evidence="1" id="KW-0560">Oxidoreductase</keyword>
<dbReference type="EMBL" id="LZIN01000031">
    <property type="protein sequence ID" value="OBG08401.1"/>
    <property type="molecule type" value="Genomic_DNA"/>
</dbReference>
<reference evidence="5" key="1">
    <citation type="submission" date="2016-06" db="EMBL/GenBank/DDBJ databases">
        <authorList>
            <person name="Sutton G."/>
            <person name="Brinkac L."/>
            <person name="Sanka R."/>
            <person name="Adams M."/>
            <person name="Lau E."/>
            <person name="Mehaffy C."/>
            <person name="Tameris M."/>
            <person name="Hatherill M."/>
            <person name="Hanekom W."/>
            <person name="Mahomed H."/>
            <person name="Mcshane H."/>
        </authorList>
    </citation>
    <scope>NUCLEOTIDE SEQUENCE [LARGE SCALE GENOMIC DNA]</scope>
    <source>
        <strain evidence="5">852014-51077_SCH5608930-a</strain>
    </source>
</reference>
<feature type="domain" description="Luciferase-like" evidence="3">
    <location>
        <begin position="18"/>
        <end position="251"/>
    </location>
</feature>